<dbReference type="AlphaFoldDB" id="A0AA48IH37"/>
<gene>
    <name evidence="24" type="ORF">CfP315_0763</name>
</gene>
<evidence type="ECO:0000256" key="8">
    <source>
        <dbReference type="ARBA" id="ARBA00022448"/>
    </source>
</evidence>
<dbReference type="PRINTS" id="PR01736">
    <property type="entry name" value="PHPHTRNFRASE"/>
</dbReference>
<protein>
    <recommendedName>
        <fullName evidence="7 17">Phosphoenolpyruvate-protein phosphotransferase</fullName>
        <ecNumber evidence="6 17">2.7.3.9</ecNumber>
    </recommendedName>
    <alternativeName>
        <fullName evidence="16 17">Phosphotransferase system, enzyme I</fullName>
    </alternativeName>
</protein>
<dbReference type="GO" id="GO:0008965">
    <property type="term" value="F:phosphoenolpyruvate-protein phosphotransferase activity"/>
    <property type="evidence" value="ECO:0007669"/>
    <property type="project" value="UniProtKB-EC"/>
</dbReference>
<comment type="subcellular location">
    <subcellularLocation>
        <location evidence="4 17">Cytoplasm</location>
    </subcellularLocation>
</comment>
<feature type="binding site" evidence="19">
    <location>
        <position position="298"/>
    </location>
    <ligand>
        <name>phosphoenolpyruvate</name>
        <dbReference type="ChEBI" id="CHEBI:58702"/>
    </ligand>
</feature>
<feature type="binding site" evidence="19">
    <location>
        <begin position="456"/>
        <end position="457"/>
    </location>
    <ligand>
        <name>phosphoenolpyruvate</name>
        <dbReference type="ChEBI" id="CHEBI:58702"/>
    </ligand>
</feature>
<keyword evidence="12 17" id="KW-0598">Phosphotransferase system</keyword>
<dbReference type="Pfam" id="PF02896">
    <property type="entry name" value="PEP-utilizers_C"/>
    <property type="match status" value="1"/>
</dbReference>
<evidence type="ECO:0000256" key="3">
    <source>
        <dbReference type="ARBA" id="ARBA00002728"/>
    </source>
</evidence>
<dbReference type="PIRSF" id="PIRSF000732">
    <property type="entry name" value="PTS_enzyme_I"/>
    <property type="match status" value="1"/>
</dbReference>
<dbReference type="InterPro" id="IPR000121">
    <property type="entry name" value="PEP_util_C"/>
</dbReference>
<dbReference type="EMBL" id="AP027924">
    <property type="protein sequence ID" value="BED92170.1"/>
    <property type="molecule type" value="Genomic_DNA"/>
</dbReference>
<evidence type="ECO:0000256" key="20">
    <source>
        <dbReference type="PIRSR" id="PIRSR000732-3"/>
    </source>
</evidence>
<keyword evidence="10 17" id="KW-0762">Sugar transport</keyword>
<keyword evidence="11 17" id="KW-0808">Transferase</keyword>
<dbReference type="SUPFAM" id="SSF47831">
    <property type="entry name" value="Enzyme I of the PEP:sugar phosphotransferase system HPr-binding (sub)domain"/>
    <property type="match status" value="1"/>
</dbReference>
<evidence type="ECO:0000256" key="12">
    <source>
        <dbReference type="ARBA" id="ARBA00022683"/>
    </source>
</evidence>
<reference evidence="24" key="1">
    <citation type="journal article" date="2023" name="ISME J.">
        <title>Emergence of putative energy parasites within Clostridia revealed by genome analysis of a novel endosymbiotic clade.</title>
        <authorList>
            <person name="Takahashi K."/>
            <person name="Kuwahara H."/>
            <person name="Horikawa Y."/>
            <person name="Izawa K."/>
            <person name="Kato D."/>
            <person name="Inagaki T."/>
            <person name="Yuki M."/>
            <person name="Ohkuma M."/>
            <person name="Hongoh Y."/>
        </authorList>
    </citation>
    <scope>NUCLEOTIDE SEQUENCE</scope>
    <source>
        <strain evidence="24">CfP3-15</strain>
    </source>
</reference>
<comment type="cofactor">
    <cofactor evidence="2 17 20">
        <name>Mg(2+)</name>
        <dbReference type="ChEBI" id="CHEBI:18420"/>
    </cofactor>
</comment>
<evidence type="ECO:0000259" key="22">
    <source>
        <dbReference type="Pfam" id="PF02896"/>
    </source>
</evidence>
<keyword evidence="9 17" id="KW-0963">Cytoplasm</keyword>
<feature type="active site" description="Tele-phosphohistidine intermediate" evidence="18">
    <location>
        <position position="191"/>
    </location>
</feature>
<dbReference type="InterPro" id="IPR008279">
    <property type="entry name" value="PEP-util_enz_mobile_dom"/>
</dbReference>
<feature type="binding site" evidence="19">
    <location>
        <position position="467"/>
    </location>
    <ligand>
        <name>phosphoenolpyruvate</name>
        <dbReference type="ChEBI" id="CHEBI:58702"/>
    </ligand>
</feature>
<dbReference type="InterPro" id="IPR036618">
    <property type="entry name" value="PtsI_HPr-bd_sf"/>
</dbReference>
<evidence type="ECO:0000256" key="5">
    <source>
        <dbReference type="ARBA" id="ARBA00007837"/>
    </source>
</evidence>
<evidence type="ECO:0000256" key="15">
    <source>
        <dbReference type="ARBA" id="ARBA00022842"/>
    </source>
</evidence>
<dbReference type="InterPro" id="IPR050499">
    <property type="entry name" value="PEP-utilizing_PTS_enzyme"/>
</dbReference>
<evidence type="ECO:0000256" key="19">
    <source>
        <dbReference type="PIRSR" id="PIRSR000732-2"/>
    </source>
</evidence>
<evidence type="ECO:0000259" key="21">
    <source>
        <dbReference type="Pfam" id="PF00391"/>
    </source>
</evidence>
<dbReference type="Proteomes" id="UP001337580">
    <property type="component" value="Chromosome"/>
</dbReference>
<dbReference type="InterPro" id="IPR006318">
    <property type="entry name" value="PTS_EI-like"/>
</dbReference>
<comment type="function">
    <text evidence="3 17">General (non sugar-specific) component of the phosphoenolpyruvate-dependent sugar phosphotransferase system (sugar PTS). This major carbohydrate active-transport system catalyzes the phosphorylation of incoming sugar substrates concomitantly with their translocation across the cell membrane. Enzyme I transfers the phosphoryl group from phosphoenolpyruvate (PEP) to the phosphoryl carrier protein (HPr).</text>
</comment>
<dbReference type="PANTHER" id="PTHR46244">
    <property type="entry name" value="PHOSPHOENOLPYRUVATE-PROTEIN PHOSPHOTRANSFERASE"/>
    <property type="match status" value="1"/>
</dbReference>
<dbReference type="InterPro" id="IPR008731">
    <property type="entry name" value="PTS_EIN"/>
</dbReference>
<dbReference type="KEGG" id="ips:CfP315_0763"/>
<dbReference type="SUPFAM" id="SSF51621">
    <property type="entry name" value="Phosphoenolpyruvate/pyruvate domain"/>
    <property type="match status" value="1"/>
</dbReference>
<keyword evidence="15 17" id="KW-0460">Magnesium</keyword>
<keyword evidence="8 17" id="KW-0813">Transport</keyword>
<evidence type="ECO:0000256" key="9">
    <source>
        <dbReference type="ARBA" id="ARBA00022490"/>
    </source>
</evidence>
<dbReference type="Gene3D" id="1.10.274.10">
    <property type="entry name" value="PtsI, HPr-binding domain"/>
    <property type="match status" value="1"/>
</dbReference>
<feature type="domain" description="Phosphotransferase system enzyme I N-terminal" evidence="23">
    <location>
        <begin position="5"/>
        <end position="128"/>
    </location>
</feature>
<dbReference type="Pfam" id="PF05524">
    <property type="entry name" value="PEP-utilisers_N"/>
    <property type="match status" value="1"/>
</dbReference>
<feature type="binding site" evidence="19">
    <location>
        <position position="334"/>
    </location>
    <ligand>
        <name>phosphoenolpyruvate</name>
        <dbReference type="ChEBI" id="CHEBI:58702"/>
    </ligand>
</feature>
<evidence type="ECO:0000256" key="2">
    <source>
        <dbReference type="ARBA" id="ARBA00001946"/>
    </source>
</evidence>
<feature type="domain" description="PEP-utilising enzyme C-terminal" evidence="22">
    <location>
        <begin position="255"/>
        <end position="543"/>
    </location>
</feature>
<dbReference type="Pfam" id="PF00391">
    <property type="entry name" value="PEP-utilizers"/>
    <property type="match status" value="1"/>
</dbReference>
<feature type="domain" description="PEP-utilising enzyme mobile" evidence="21">
    <location>
        <begin position="157"/>
        <end position="227"/>
    </location>
</feature>
<dbReference type="Gene3D" id="3.20.20.60">
    <property type="entry name" value="Phosphoenolpyruvate-binding domains"/>
    <property type="match status" value="1"/>
</dbReference>
<dbReference type="GO" id="GO:0005737">
    <property type="term" value="C:cytoplasm"/>
    <property type="evidence" value="ECO:0007669"/>
    <property type="project" value="UniProtKB-SubCell"/>
</dbReference>
<dbReference type="SUPFAM" id="SSF52009">
    <property type="entry name" value="Phosphohistidine domain"/>
    <property type="match status" value="1"/>
</dbReference>
<comment type="similarity">
    <text evidence="5 17">Belongs to the PEP-utilizing enzyme family.</text>
</comment>
<keyword evidence="14 17" id="KW-0418">Kinase</keyword>
<feature type="binding site" evidence="20">
    <location>
        <position position="457"/>
    </location>
    <ligand>
        <name>Mg(2+)</name>
        <dbReference type="ChEBI" id="CHEBI:18420"/>
    </ligand>
</feature>
<keyword evidence="13 17" id="KW-0479">Metal-binding</keyword>
<evidence type="ECO:0000256" key="10">
    <source>
        <dbReference type="ARBA" id="ARBA00022597"/>
    </source>
</evidence>
<dbReference type="InterPro" id="IPR024692">
    <property type="entry name" value="PTS_EI"/>
</dbReference>
<dbReference type="InterPro" id="IPR015813">
    <property type="entry name" value="Pyrv/PenolPyrv_kinase-like_dom"/>
</dbReference>
<dbReference type="PANTHER" id="PTHR46244:SF3">
    <property type="entry name" value="PHOSPHOENOLPYRUVATE-PROTEIN PHOSPHOTRANSFERASE"/>
    <property type="match status" value="1"/>
</dbReference>
<evidence type="ECO:0000256" key="11">
    <source>
        <dbReference type="ARBA" id="ARBA00022679"/>
    </source>
</evidence>
<proteinExistence type="inferred from homology"/>
<dbReference type="GO" id="GO:0016301">
    <property type="term" value="F:kinase activity"/>
    <property type="evidence" value="ECO:0007669"/>
    <property type="project" value="UniProtKB-KW"/>
</dbReference>
<dbReference type="Gene3D" id="3.50.30.10">
    <property type="entry name" value="Phosphohistidine domain"/>
    <property type="match status" value="1"/>
</dbReference>
<accession>A0AA48IH37</accession>
<evidence type="ECO:0000256" key="4">
    <source>
        <dbReference type="ARBA" id="ARBA00004496"/>
    </source>
</evidence>
<dbReference type="EC" id="2.7.3.9" evidence="6 17"/>
<comment type="catalytic activity">
    <reaction evidence="1 17">
        <text>L-histidyl-[protein] + phosphoenolpyruvate = N(pros)-phospho-L-histidyl-[protein] + pyruvate</text>
        <dbReference type="Rhea" id="RHEA:23880"/>
        <dbReference type="Rhea" id="RHEA-COMP:9745"/>
        <dbReference type="Rhea" id="RHEA-COMP:9746"/>
        <dbReference type="ChEBI" id="CHEBI:15361"/>
        <dbReference type="ChEBI" id="CHEBI:29979"/>
        <dbReference type="ChEBI" id="CHEBI:58702"/>
        <dbReference type="ChEBI" id="CHEBI:64837"/>
        <dbReference type="EC" id="2.7.3.9"/>
    </reaction>
</comment>
<organism evidence="24">
    <name type="scientific">Candidatus Improbicoccus pseudotrichonymphae</name>
    <dbReference type="NCBI Taxonomy" id="3033792"/>
    <lineage>
        <taxon>Bacteria</taxon>
        <taxon>Bacillati</taxon>
        <taxon>Bacillota</taxon>
        <taxon>Clostridia</taxon>
        <taxon>Candidatus Improbicoccus</taxon>
    </lineage>
</organism>
<sequence length="557" mass="63677">MRILKGKGISKGIAFGVLRAFKRDYFEIYSEKKYTFNHDEEIEKFKVAKEIALGQLEKLYQEALDDLGEEYALVFNAHKMIIEDIEYINSIINIIKNENANIEYAIWRTSRNFEFSFEKMESEYMQQRAADIRDISKRIISCLDEETEQKINANRKNIIIGADDLSPSEILEFDKKIIKGFITMLGSENSHTAILARAMNLTSVIGLGDQLRPEFEGCEVIIDSFAGAVYVSPDKTTIRRLKKKKELCDKNQELLKSFKGKEDITLDGQKIELCANISNIADLGAVIENDAKGVGLFRSEFIFMGRSDYPSEEEQFRIYKRAAQKMGDKKCVIRTIDIGADKQIKYFNLPREVNPAIGYRAIRICLDRPIIFKAQLRAILRASEFGNINILFPMIISLDEILQIKCILKECKEELDNIGCKYKKDIKVGIMIETPAAVMISDILAKEVDFFNIGTNDLTQYSLAIDRQNDKVNFLYNPKHKAILRMIKIICENAKKYNKKVCICGELATDESLLETLLSLGVDELSMSAPFILNIRKYIRKIDVGKVKNEILLGLED</sequence>
<feature type="binding site" evidence="20">
    <location>
        <position position="433"/>
    </location>
    <ligand>
        <name>Mg(2+)</name>
        <dbReference type="ChEBI" id="CHEBI:18420"/>
    </ligand>
</feature>
<evidence type="ECO:0000259" key="23">
    <source>
        <dbReference type="Pfam" id="PF05524"/>
    </source>
</evidence>
<evidence type="ECO:0000256" key="14">
    <source>
        <dbReference type="ARBA" id="ARBA00022777"/>
    </source>
</evidence>
<evidence type="ECO:0000256" key="1">
    <source>
        <dbReference type="ARBA" id="ARBA00000683"/>
    </source>
</evidence>
<evidence type="ECO:0000256" key="13">
    <source>
        <dbReference type="ARBA" id="ARBA00022723"/>
    </source>
</evidence>
<evidence type="ECO:0000313" key="24">
    <source>
        <dbReference type="EMBL" id="BED92170.1"/>
    </source>
</evidence>
<dbReference type="InterPro" id="IPR036637">
    <property type="entry name" value="Phosphohistidine_dom_sf"/>
</dbReference>
<evidence type="ECO:0000256" key="7">
    <source>
        <dbReference type="ARBA" id="ARBA00016544"/>
    </source>
</evidence>
<dbReference type="NCBIfam" id="TIGR01417">
    <property type="entry name" value="PTS_I_fam"/>
    <property type="match status" value="1"/>
</dbReference>
<dbReference type="InterPro" id="IPR040442">
    <property type="entry name" value="Pyrv_kinase-like_dom_sf"/>
</dbReference>
<evidence type="ECO:0000256" key="18">
    <source>
        <dbReference type="PIRSR" id="PIRSR000732-1"/>
    </source>
</evidence>
<dbReference type="GO" id="GO:0009401">
    <property type="term" value="P:phosphoenolpyruvate-dependent sugar phosphotransferase system"/>
    <property type="evidence" value="ECO:0007669"/>
    <property type="project" value="UniProtKB-KW"/>
</dbReference>
<name>A0AA48IH37_9FIRM</name>
<feature type="active site" description="Proton donor" evidence="18">
    <location>
        <position position="504"/>
    </location>
</feature>
<evidence type="ECO:0000256" key="17">
    <source>
        <dbReference type="PIRNR" id="PIRNR000732"/>
    </source>
</evidence>
<evidence type="ECO:0000256" key="6">
    <source>
        <dbReference type="ARBA" id="ARBA00012232"/>
    </source>
</evidence>
<dbReference type="GO" id="GO:0046872">
    <property type="term" value="F:metal ion binding"/>
    <property type="evidence" value="ECO:0007669"/>
    <property type="project" value="UniProtKB-KW"/>
</dbReference>
<evidence type="ECO:0000256" key="16">
    <source>
        <dbReference type="ARBA" id="ARBA00033235"/>
    </source>
</evidence>